<reference evidence="7" key="1">
    <citation type="submission" date="2025-08" db="UniProtKB">
        <authorList>
            <consortium name="RefSeq"/>
        </authorList>
    </citation>
    <scope>IDENTIFICATION</scope>
</reference>
<gene>
    <name evidence="7" type="primary">LOC103516641</name>
</gene>
<organism evidence="6 7">
    <name type="scientific">Diaphorina citri</name>
    <name type="common">Asian citrus psyllid</name>
    <dbReference type="NCBI Taxonomy" id="121845"/>
    <lineage>
        <taxon>Eukaryota</taxon>
        <taxon>Metazoa</taxon>
        <taxon>Ecdysozoa</taxon>
        <taxon>Arthropoda</taxon>
        <taxon>Hexapoda</taxon>
        <taxon>Insecta</taxon>
        <taxon>Pterygota</taxon>
        <taxon>Neoptera</taxon>
        <taxon>Paraneoptera</taxon>
        <taxon>Hemiptera</taxon>
        <taxon>Sternorrhyncha</taxon>
        <taxon>Psylloidea</taxon>
        <taxon>Psyllidae</taxon>
        <taxon>Diaphorininae</taxon>
        <taxon>Diaphorina</taxon>
    </lineage>
</organism>
<dbReference type="GO" id="GO:0070740">
    <property type="term" value="F:tubulin-glutamic acid ligase activity"/>
    <property type="evidence" value="ECO:0007669"/>
    <property type="project" value="TreeGrafter"/>
</dbReference>
<dbReference type="STRING" id="121845.A0A1S3DFB2"/>
<sequence>MANSLAIRFKTEGQTNNTVIEDVLRGRPGWMPVGSDDTNWDIFWCDLATTKLILESSMKNHQKIAHYRNFYEISRKNYLARNLKRYRRQCVKNGNTEEAELSNAMPMTFEIPSETALFLQEARRDSHNMWIVKPSGGSQGRGILLFKKLSEFEEWRENKDWSPKERKRSDDPNDIELIPEVYVAQKYITNPYLLEGRKFDMRMYVLVTSFSPLTVWIARDGFARIAGIKYCKDNFADNCMHLTNTAIQLSGENLSQGRKWDIQNLRLFLTAMHGREIVDELFQKIAKVVITALKSVECIMMGNKHCFELFGFDILLQDNLNVCLLEANAAPSMKATDDHDYKLKYNLIQDALNVIDLEKKLTGKEIRVGGFDKIWCGGPIYQINKGMNAPEFCKKSNFYNMYLGCVNDRDEQLEEMTKWMNILKKETVI</sequence>
<dbReference type="GO" id="GO:0036064">
    <property type="term" value="C:ciliary basal body"/>
    <property type="evidence" value="ECO:0007669"/>
    <property type="project" value="TreeGrafter"/>
</dbReference>
<dbReference type="Pfam" id="PF03133">
    <property type="entry name" value="TTL"/>
    <property type="match status" value="1"/>
</dbReference>
<keyword evidence="2" id="KW-0436">Ligase</keyword>
<dbReference type="GO" id="GO:0005524">
    <property type="term" value="F:ATP binding"/>
    <property type="evidence" value="ECO:0007669"/>
    <property type="project" value="UniProtKB-KW"/>
</dbReference>
<dbReference type="GO" id="GO:0000226">
    <property type="term" value="P:microtubule cytoskeleton organization"/>
    <property type="evidence" value="ECO:0007669"/>
    <property type="project" value="TreeGrafter"/>
</dbReference>
<dbReference type="AlphaFoldDB" id="A0A1S3DFB2"/>
<dbReference type="KEGG" id="dci:103516641"/>
<comment type="similarity">
    <text evidence="1">Belongs to the tubulin--tyrosine ligase family.</text>
</comment>
<dbReference type="SUPFAM" id="SSF56059">
    <property type="entry name" value="Glutathione synthetase ATP-binding domain-like"/>
    <property type="match status" value="1"/>
</dbReference>
<evidence type="ECO:0000256" key="4">
    <source>
        <dbReference type="ARBA" id="ARBA00022840"/>
    </source>
</evidence>
<evidence type="ECO:0000256" key="5">
    <source>
        <dbReference type="ARBA" id="ARBA00030445"/>
    </source>
</evidence>
<accession>A0A1S3DFB2</accession>
<name>A0A1S3DFB2_DIACI</name>
<dbReference type="Proteomes" id="UP000079169">
    <property type="component" value="Unplaced"/>
</dbReference>
<proteinExistence type="inferred from homology"/>
<dbReference type="GO" id="GO:0015631">
    <property type="term" value="F:tubulin binding"/>
    <property type="evidence" value="ECO:0007669"/>
    <property type="project" value="TreeGrafter"/>
</dbReference>
<protein>
    <recommendedName>
        <fullName evidence="5">Tubulin--tyrosine ligase-like protein 9</fullName>
    </recommendedName>
</protein>
<dbReference type="OMA" id="IWANGPA"/>
<dbReference type="PANTHER" id="PTHR12241:SF39">
    <property type="entry name" value="TUBULIN POLYGLUTAMYLASE TTLL9-RELATED"/>
    <property type="match status" value="1"/>
</dbReference>
<evidence type="ECO:0000256" key="2">
    <source>
        <dbReference type="ARBA" id="ARBA00022598"/>
    </source>
</evidence>
<dbReference type="InterPro" id="IPR004344">
    <property type="entry name" value="TTL/TTLL_fam"/>
</dbReference>
<dbReference type="GeneID" id="103516641"/>
<evidence type="ECO:0000313" key="6">
    <source>
        <dbReference type="Proteomes" id="UP000079169"/>
    </source>
</evidence>
<evidence type="ECO:0000313" key="7">
    <source>
        <dbReference type="RefSeq" id="XP_008479843.1"/>
    </source>
</evidence>
<keyword evidence="6" id="KW-1185">Reference proteome</keyword>
<dbReference type="PROSITE" id="PS51221">
    <property type="entry name" value="TTL"/>
    <property type="match status" value="1"/>
</dbReference>
<dbReference type="PaxDb" id="121845-A0A1S3DFB2"/>
<keyword evidence="4" id="KW-0067">ATP-binding</keyword>
<dbReference type="PANTHER" id="PTHR12241">
    <property type="entry name" value="TUBULIN POLYGLUTAMYLASE"/>
    <property type="match status" value="1"/>
</dbReference>
<dbReference type="RefSeq" id="XP_008479843.1">
    <property type="nucleotide sequence ID" value="XM_008481621.3"/>
</dbReference>
<dbReference type="Gene3D" id="3.30.470.20">
    <property type="entry name" value="ATP-grasp fold, B domain"/>
    <property type="match status" value="1"/>
</dbReference>
<evidence type="ECO:0000256" key="3">
    <source>
        <dbReference type="ARBA" id="ARBA00022741"/>
    </source>
</evidence>
<keyword evidence="3" id="KW-0547">Nucleotide-binding</keyword>
<evidence type="ECO:0000256" key="1">
    <source>
        <dbReference type="ARBA" id="ARBA00006820"/>
    </source>
</evidence>